<dbReference type="Proteomes" id="UP000316371">
    <property type="component" value="Unassembled WGS sequence"/>
</dbReference>
<dbReference type="OrthoDB" id="9779910at2"/>
<dbReference type="AlphaFoldDB" id="A0A553DVI4"/>
<proteinExistence type="inferred from homology"/>
<organism evidence="2 3">
    <name type="scientific">Flavobacterium restrictum</name>
    <dbReference type="NCBI Taxonomy" id="2594428"/>
    <lineage>
        <taxon>Bacteria</taxon>
        <taxon>Pseudomonadati</taxon>
        <taxon>Bacteroidota</taxon>
        <taxon>Flavobacteriia</taxon>
        <taxon>Flavobacteriales</taxon>
        <taxon>Flavobacteriaceae</taxon>
        <taxon>Flavobacterium</taxon>
    </lineage>
</organism>
<dbReference type="Gene3D" id="3.40.50.2020">
    <property type="match status" value="1"/>
</dbReference>
<sequence length="227" mass="25820">MIKSLINLFFPPVCSGCKAFLGSNEMVICTVCRHEMPLTNHHLNRENEAFKKFYGRIPVEHVSALAYFHKKGIVQEMIHSLKYRGHEEIGTILGEWFAQDLKNSNTLQTVQEVIPVPIHKKRWRERGYNQVTTFGLALSQNLEIPYNPTLLHRKIYSKTQSKKNLLGRTEGIDAVFDVSYTEKDHNKHFLLIDDVITTGATLEVCSKALLKIPGAKISIVCMAMAHS</sequence>
<evidence type="ECO:0000256" key="1">
    <source>
        <dbReference type="ARBA" id="ARBA00008007"/>
    </source>
</evidence>
<dbReference type="SUPFAM" id="SSF53271">
    <property type="entry name" value="PRTase-like"/>
    <property type="match status" value="1"/>
</dbReference>
<dbReference type="PANTHER" id="PTHR47505">
    <property type="entry name" value="DNA UTILIZATION PROTEIN YHGH"/>
    <property type="match status" value="1"/>
</dbReference>
<dbReference type="EMBL" id="VJZT01000015">
    <property type="protein sequence ID" value="TRX36680.1"/>
    <property type="molecule type" value="Genomic_DNA"/>
</dbReference>
<evidence type="ECO:0000313" key="2">
    <source>
        <dbReference type="EMBL" id="TRX36680.1"/>
    </source>
</evidence>
<evidence type="ECO:0000313" key="3">
    <source>
        <dbReference type="Proteomes" id="UP000316371"/>
    </source>
</evidence>
<comment type="similarity">
    <text evidence="1">Belongs to the ComF/GntX family.</text>
</comment>
<comment type="caution">
    <text evidence="2">The sequence shown here is derived from an EMBL/GenBank/DDBJ whole genome shotgun (WGS) entry which is preliminary data.</text>
</comment>
<accession>A0A553DVI4</accession>
<keyword evidence="3" id="KW-1185">Reference proteome</keyword>
<dbReference type="InterPro" id="IPR000836">
    <property type="entry name" value="PRTase_dom"/>
</dbReference>
<dbReference type="RefSeq" id="WP_144257232.1">
    <property type="nucleotide sequence ID" value="NZ_VJZT01000015.1"/>
</dbReference>
<dbReference type="CDD" id="cd06223">
    <property type="entry name" value="PRTases_typeI"/>
    <property type="match status" value="1"/>
</dbReference>
<dbReference type="PANTHER" id="PTHR47505:SF1">
    <property type="entry name" value="DNA UTILIZATION PROTEIN YHGH"/>
    <property type="match status" value="1"/>
</dbReference>
<name>A0A553DVI4_9FLAO</name>
<gene>
    <name evidence="2" type="ORF">FNW21_13230</name>
</gene>
<dbReference type="InterPro" id="IPR051910">
    <property type="entry name" value="ComF/GntX_DNA_util-trans"/>
</dbReference>
<protein>
    <submittedName>
        <fullName evidence="2">ComF family protein</fullName>
    </submittedName>
</protein>
<dbReference type="InterPro" id="IPR029057">
    <property type="entry name" value="PRTase-like"/>
</dbReference>
<reference evidence="2 3" key="1">
    <citation type="submission" date="2019-07" db="EMBL/GenBank/DDBJ databases">
        <title>Novel species of Flavobacterium.</title>
        <authorList>
            <person name="Liu Q."/>
            <person name="Xin Y.-H."/>
        </authorList>
    </citation>
    <scope>NUCLEOTIDE SEQUENCE [LARGE SCALE GENOMIC DNA]</scope>
    <source>
        <strain evidence="2 3">LB1R34</strain>
    </source>
</reference>